<dbReference type="Pfam" id="PF00562">
    <property type="entry name" value="RNA_pol_Rpb2_6"/>
    <property type="match status" value="1"/>
</dbReference>
<keyword evidence="1 6" id="KW-0240">DNA-directed RNA polymerase</keyword>
<dbReference type="Pfam" id="PF04561">
    <property type="entry name" value="RNA_pol_Rpb2_2"/>
    <property type="match status" value="3"/>
</dbReference>
<gene>
    <name evidence="6" type="primary">rpoB</name>
    <name evidence="16" type="ORF">IP90_03254</name>
</gene>
<feature type="domain" description="RNA polymerase Rpb2" evidence="11">
    <location>
        <begin position="1327"/>
        <end position="1401"/>
    </location>
</feature>
<dbReference type="InterPro" id="IPR037034">
    <property type="entry name" value="RNA_pol_Rpb2_2_sf"/>
</dbReference>
<proteinExistence type="inferred from homology"/>
<dbReference type="Gene3D" id="3.90.1800.10">
    <property type="entry name" value="RNA polymerase alpha subunit dimerisation domain"/>
    <property type="match status" value="1"/>
</dbReference>
<evidence type="ECO:0000256" key="6">
    <source>
        <dbReference type="HAMAP-Rule" id="MF_01321"/>
    </source>
</evidence>
<feature type="coiled-coil region" evidence="9">
    <location>
        <begin position="1064"/>
        <end position="1091"/>
    </location>
</feature>
<keyword evidence="9" id="KW-0175">Coiled coil</keyword>
<dbReference type="InterPro" id="IPR007120">
    <property type="entry name" value="DNA-dir_RNAP_su2_dom"/>
</dbReference>
<dbReference type="FunFam" id="2.40.50.100:FF:000006">
    <property type="entry name" value="DNA-directed RNA polymerase subunit beta"/>
    <property type="match status" value="1"/>
</dbReference>
<keyword evidence="4 6" id="KW-0804">Transcription</keyword>
<evidence type="ECO:0000259" key="13">
    <source>
        <dbReference type="Pfam" id="PF04563"/>
    </source>
</evidence>
<evidence type="ECO:0000256" key="4">
    <source>
        <dbReference type="ARBA" id="ARBA00023163"/>
    </source>
</evidence>
<dbReference type="InterPro" id="IPR007121">
    <property type="entry name" value="RNA_pol_bsu_CS"/>
</dbReference>
<accession>A0A562KU78</accession>
<dbReference type="NCBIfam" id="NF001616">
    <property type="entry name" value="PRK00405.1"/>
    <property type="match status" value="1"/>
</dbReference>
<evidence type="ECO:0000259" key="12">
    <source>
        <dbReference type="Pfam" id="PF04561"/>
    </source>
</evidence>
<dbReference type="InterPro" id="IPR037033">
    <property type="entry name" value="DNA-dir_RNAP_su2_hyb_sf"/>
</dbReference>
<sequence length="1403" mass="156404">MVYRIANPIQNHEPRLQGAPMTTYSFTEKKRIRKDFGKRGSILEVPFLLAIQVDSYREFLQENVDPAKREDRGLHAALKSVFPITSYNGYASLEYVGYKLGEPAFDERECRNRGLSYGAPLRVTVRLVIYDRESSSKAIKYVKEQEVYMGEIPLMTDNGTFIVNGTERVIVSQLHRSPGVFFDHDRGKTHSSGKLLYSARIIPYRGSWLDFEFDPKDALFTRIDRRRKLPVSVLLRGLGYSNEEMLNEFFEINTFHILPEGVELELVAERLRGETLEFDLADGDKVIVEAGKRITARHVKQLEQSGIAALAVPDAYLVGRILSHDVVDASTGELLATANDEITEEQLAKFRKAEVAAVGTIWVNDLDRGAYLSNTLRIDGTKTQLEALVEIYRMMRPGEPPTKDAAQNLFHNLFFTFERYDLSAVGRMKFNRRIGRKEVTGASVLYDRKYFGERNDDESKRLVGEYGDTSDILDVIKVLTEIRNGRGTVDDIDHLGNRRVRSVGEMAENVFRVGLVRVERAVKERLTMAEADGLTPQDLINAKPVAAAIKEFFGSSQLSQFMDQNNPLSEVTHKRRVSALGPGGLTRERAGFEVRDVHPTHYGRVCTIETPEGPNIGLINSLAVFARTNGYGFLETPYRKVVNSRVTDDIEYLSAIEENEYVIAQANAAQDDKGNLTAQFVDCRYQGESLLKPPAEIHFMDVSPMQTVSVAAALVPFLEHDDANRALMGANMQRQAVPTLKSQKPLVGTGIERAVARDSGVTVNARRGGVIEQIDAGRIVVKVNEDEISGDTDAGVDIYTLIKYTRSNQNTCINQTPLVNVGDVVARGDVLADGPSTDIGELALGQNMLVAFMPWNGYNFEDSILLSERVVEEDRYTTIHIEELTCVARDTKLGPEEISADIPNVSEQALNRLDESGVVYIGAEVRAGDIMVGKVTPKGESQLTPEEKLLRAIFGEKASDVKDSSLRVPPGMDGTVIDVQVFTRDGIEKDKRARQIEENEVKRVKKDFDDQFRILESAIYARLRSQILGKIANGGPGLKKGDTVSSLVLDGLKKSDWFQIRMKDDDAIDAIERAQKQIDAHQKEFEKRFQDKRGKITQGDDLAPGVLKMVKVFLAVKRRIQPGDKMAGRHGNKGVVSTIVPVEDMPYMADGQTVDIVLNPLGVPSRMNIGQILETHLGWAAKGLGQKIQRMMEAQAKVNDLRAFLDQIYNHDEKLHGQRVDLAKFSDQELMALAGNLRDGVPMATPVFDGANEAEIKAMLTLADLPTSGQTVLHDGRTGEAFERPVTVGYMHMLKLNHLVDDKMHARSTGPYSLVTQQPLGGKAQFGGQRFGEMEVWALEAYGAAYTLQEMLTVKSDDVQGRNQMYKNIVDGEYEMVAGMPESFNVLVKEIRSLGINMELEEH</sequence>
<dbReference type="InterPro" id="IPR015712">
    <property type="entry name" value="DNA-dir_RNA_pol_su2"/>
</dbReference>
<feature type="domain" description="DNA-directed RNA polymerase beta subunit external 1" evidence="15">
    <location>
        <begin position="638"/>
        <end position="703"/>
    </location>
</feature>
<organism evidence="16 17">
    <name type="scientific">Luteimonas cucumeris</name>
    <dbReference type="NCBI Taxonomy" id="985012"/>
    <lineage>
        <taxon>Bacteria</taxon>
        <taxon>Pseudomonadati</taxon>
        <taxon>Pseudomonadota</taxon>
        <taxon>Gammaproteobacteria</taxon>
        <taxon>Lysobacterales</taxon>
        <taxon>Lysobacteraceae</taxon>
        <taxon>Luteimonas</taxon>
    </lineage>
</organism>
<evidence type="ECO:0000313" key="17">
    <source>
        <dbReference type="Proteomes" id="UP000315167"/>
    </source>
</evidence>
<protein>
    <recommendedName>
        <fullName evidence="6 8">DNA-directed RNA polymerase subunit beta</fullName>
        <shortName evidence="6">RNAP subunit beta</shortName>
        <ecNumber evidence="6 8">2.7.7.6</ecNumber>
    </recommendedName>
    <alternativeName>
        <fullName evidence="6">RNA polymerase subunit beta</fullName>
    </alternativeName>
    <alternativeName>
        <fullName evidence="6">Transcriptase subunit beta</fullName>
    </alternativeName>
</protein>
<dbReference type="Proteomes" id="UP000315167">
    <property type="component" value="Unassembled WGS sequence"/>
</dbReference>
<evidence type="ECO:0000313" key="16">
    <source>
        <dbReference type="EMBL" id="TWH98896.1"/>
    </source>
</evidence>
<dbReference type="CDD" id="cd00653">
    <property type="entry name" value="RNA_pol_B_RPB2"/>
    <property type="match status" value="1"/>
</dbReference>
<evidence type="ECO:0000256" key="5">
    <source>
        <dbReference type="ARBA" id="ARBA00048552"/>
    </source>
</evidence>
<dbReference type="GO" id="GO:0032549">
    <property type="term" value="F:ribonucleoside binding"/>
    <property type="evidence" value="ECO:0007669"/>
    <property type="project" value="InterPro"/>
</dbReference>
<feature type="domain" description="RNA polymerase Rpb2" evidence="12">
    <location>
        <begin position="470"/>
        <end position="501"/>
    </location>
</feature>
<dbReference type="FunFam" id="3.90.1800.10:FF:000001">
    <property type="entry name" value="DNA-directed RNA polymerase subunit beta"/>
    <property type="match status" value="1"/>
</dbReference>
<reference evidence="16 17" key="1">
    <citation type="journal article" date="2015" name="Stand. Genomic Sci.">
        <title>Genomic Encyclopedia of Bacterial and Archaeal Type Strains, Phase III: the genomes of soil and plant-associated and newly described type strains.</title>
        <authorList>
            <person name="Whitman W.B."/>
            <person name="Woyke T."/>
            <person name="Klenk H.P."/>
            <person name="Zhou Y."/>
            <person name="Lilburn T.G."/>
            <person name="Beck B.J."/>
            <person name="De Vos P."/>
            <person name="Vandamme P."/>
            <person name="Eisen J.A."/>
            <person name="Garrity G."/>
            <person name="Hugenholtz P."/>
            <person name="Kyrpides N.C."/>
        </authorList>
    </citation>
    <scope>NUCLEOTIDE SEQUENCE [LARGE SCALE GENOMIC DNA]</scope>
    <source>
        <strain evidence="16 17">CGMCC 1.10821</strain>
    </source>
</reference>
<dbReference type="Gene3D" id="3.90.1110.10">
    <property type="entry name" value="RNA polymerase Rpb2, domain 2"/>
    <property type="match status" value="1"/>
</dbReference>
<keyword evidence="2 6" id="KW-0808">Transferase</keyword>
<dbReference type="PANTHER" id="PTHR20856">
    <property type="entry name" value="DNA-DIRECTED RNA POLYMERASE I SUBUNIT 2"/>
    <property type="match status" value="1"/>
</dbReference>
<dbReference type="Gene3D" id="2.40.50.150">
    <property type="match status" value="1"/>
</dbReference>
<evidence type="ECO:0000259" key="15">
    <source>
        <dbReference type="Pfam" id="PF10385"/>
    </source>
</evidence>
<evidence type="ECO:0000259" key="10">
    <source>
        <dbReference type="Pfam" id="PF00562"/>
    </source>
</evidence>
<dbReference type="InterPro" id="IPR007645">
    <property type="entry name" value="RNA_pol_Rpb2_3"/>
</dbReference>
<feature type="domain" description="RNA polymerase Rpb2" evidence="12">
    <location>
        <begin position="379"/>
        <end position="438"/>
    </location>
</feature>
<dbReference type="InterPro" id="IPR007644">
    <property type="entry name" value="RNA_pol_bsu_protrusion"/>
</dbReference>
<dbReference type="InterPro" id="IPR019462">
    <property type="entry name" value="DNA-dir_RNA_pol_bsu_external_1"/>
</dbReference>
<dbReference type="EMBL" id="VLKN01000015">
    <property type="protein sequence ID" value="TWH98896.1"/>
    <property type="molecule type" value="Genomic_DNA"/>
</dbReference>
<evidence type="ECO:0000256" key="8">
    <source>
        <dbReference type="RuleBase" id="RU363031"/>
    </source>
</evidence>
<dbReference type="Pfam" id="PF04565">
    <property type="entry name" value="RNA_pol_Rpb2_3"/>
    <property type="match status" value="1"/>
</dbReference>
<dbReference type="GO" id="GO:0006351">
    <property type="term" value="P:DNA-templated transcription"/>
    <property type="evidence" value="ECO:0007669"/>
    <property type="project" value="UniProtKB-UniRule"/>
</dbReference>
<comment type="similarity">
    <text evidence="6 7">Belongs to the RNA polymerase beta chain family.</text>
</comment>
<dbReference type="GO" id="GO:0003899">
    <property type="term" value="F:DNA-directed RNA polymerase activity"/>
    <property type="evidence" value="ECO:0007669"/>
    <property type="project" value="UniProtKB-UniRule"/>
</dbReference>
<dbReference type="PROSITE" id="PS01166">
    <property type="entry name" value="RNA_POL_BETA"/>
    <property type="match status" value="1"/>
</dbReference>
<name>A0A562KU78_9GAMM</name>
<feature type="domain" description="RNA polymerase beta subunit protrusion" evidence="13">
    <location>
        <begin position="48"/>
        <end position="546"/>
    </location>
</feature>
<keyword evidence="17" id="KW-1185">Reference proteome</keyword>
<comment type="subunit">
    <text evidence="6 8">The RNAP catalytic core consists of 2 alpha, 1 beta, 1 beta' and 1 omega subunit. When a sigma factor is associated with the core the holoenzyme is formed, which can initiate transcription.</text>
</comment>
<dbReference type="Pfam" id="PF04563">
    <property type="entry name" value="RNA_pol_Rpb2_1"/>
    <property type="match status" value="1"/>
</dbReference>
<feature type="domain" description="RNA polymerase Rpb2" evidence="14">
    <location>
        <begin position="560"/>
        <end position="627"/>
    </location>
</feature>
<evidence type="ECO:0000256" key="9">
    <source>
        <dbReference type="SAM" id="Coils"/>
    </source>
</evidence>
<dbReference type="GO" id="GO:0003677">
    <property type="term" value="F:DNA binding"/>
    <property type="evidence" value="ECO:0007669"/>
    <property type="project" value="UniProtKB-UniRule"/>
</dbReference>
<evidence type="ECO:0000259" key="11">
    <source>
        <dbReference type="Pfam" id="PF04560"/>
    </source>
</evidence>
<dbReference type="InterPro" id="IPR010243">
    <property type="entry name" value="RNA_pol_bsu_bac"/>
</dbReference>
<dbReference type="InterPro" id="IPR007641">
    <property type="entry name" value="RNA_pol_Rpb2_7"/>
</dbReference>
<dbReference type="Gene3D" id="2.40.270.10">
    <property type="entry name" value="DNA-directed RNA polymerase, subunit 2, domain 6"/>
    <property type="match status" value="1"/>
</dbReference>
<dbReference type="Pfam" id="PF10385">
    <property type="entry name" value="RNA_pol_Rpb2_45"/>
    <property type="match status" value="1"/>
</dbReference>
<dbReference type="InterPro" id="IPR014724">
    <property type="entry name" value="RNA_pol_RPB2_OB-fold"/>
</dbReference>
<dbReference type="Gene3D" id="2.40.50.100">
    <property type="match status" value="1"/>
</dbReference>
<comment type="function">
    <text evidence="6 8">DNA-dependent RNA polymerase catalyzes the transcription of DNA into RNA using the four ribonucleoside triphosphates as substrates.</text>
</comment>
<dbReference type="SUPFAM" id="SSF64484">
    <property type="entry name" value="beta and beta-prime subunits of DNA dependent RNA-polymerase"/>
    <property type="match status" value="1"/>
</dbReference>
<dbReference type="InterPro" id="IPR007642">
    <property type="entry name" value="RNA_pol_Rpb2_2"/>
</dbReference>
<dbReference type="GO" id="GO:0000428">
    <property type="term" value="C:DNA-directed RNA polymerase complex"/>
    <property type="evidence" value="ECO:0007669"/>
    <property type="project" value="UniProtKB-KW"/>
</dbReference>
<feature type="domain" description="RNA polymerase Rpb2" evidence="12">
    <location>
        <begin position="176"/>
        <end position="248"/>
    </location>
</feature>
<dbReference type="Gene3D" id="3.90.1100.10">
    <property type="match status" value="3"/>
</dbReference>
<dbReference type="FunFam" id="2.40.50.150:FF:000001">
    <property type="entry name" value="DNA-directed RNA polymerase subunit beta"/>
    <property type="match status" value="1"/>
</dbReference>
<dbReference type="HAMAP" id="MF_01321">
    <property type="entry name" value="RNApol_bact_RpoB"/>
    <property type="match status" value="1"/>
</dbReference>
<evidence type="ECO:0000256" key="7">
    <source>
        <dbReference type="RuleBase" id="RU000434"/>
    </source>
</evidence>
<feature type="domain" description="DNA-directed RNA polymerase subunit 2 hybrid-binding" evidence="10">
    <location>
        <begin position="765"/>
        <end position="1325"/>
    </location>
</feature>
<comment type="catalytic activity">
    <reaction evidence="5 6 8">
        <text>RNA(n) + a ribonucleoside 5'-triphosphate = RNA(n+1) + diphosphate</text>
        <dbReference type="Rhea" id="RHEA:21248"/>
        <dbReference type="Rhea" id="RHEA-COMP:14527"/>
        <dbReference type="Rhea" id="RHEA-COMP:17342"/>
        <dbReference type="ChEBI" id="CHEBI:33019"/>
        <dbReference type="ChEBI" id="CHEBI:61557"/>
        <dbReference type="ChEBI" id="CHEBI:140395"/>
        <dbReference type="EC" id="2.7.7.6"/>
    </reaction>
</comment>
<dbReference type="EC" id="2.7.7.6" evidence="6 8"/>
<evidence type="ECO:0000259" key="14">
    <source>
        <dbReference type="Pfam" id="PF04565"/>
    </source>
</evidence>
<dbReference type="Pfam" id="PF04560">
    <property type="entry name" value="RNA_pol_Rpb2_7"/>
    <property type="match status" value="1"/>
</dbReference>
<comment type="caution">
    <text evidence="16">The sequence shown here is derived from an EMBL/GenBank/DDBJ whole genome shotgun (WGS) entry which is preliminary data.</text>
</comment>
<keyword evidence="3 6" id="KW-0548">Nucleotidyltransferase</keyword>
<evidence type="ECO:0000256" key="3">
    <source>
        <dbReference type="ARBA" id="ARBA00022695"/>
    </source>
</evidence>
<evidence type="ECO:0000256" key="1">
    <source>
        <dbReference type="ARBA" id="ARBA00022478"/>
    </source>
</evidence>
<dbReference type="NCBIfam" id="TIGR02013">
    <property type="entry name" value="rpoB"/>
    <property type="match status" value="1"/>
</dbReference>
<evidence type="ECO:0000256" key="2">
    <source>
        <dbReference type="ARBA" id="ARBA00022679"/>
    </source>
</evidence>